<keyword evidence="2 7" id="KW-0808">Transferase</keyword>
<dbReference type="EMBL" id="RJNA01000009">
    <property type="protein sequence ID" value="RSI43132.1"/>
    <property type="molecule type" value="Genomic_DNA"/>
</dbReference>
<proteinExistence type="inferred from homology"/>
<comment type="similarity">
    <text evidence="1">Belongs to the 3-oxoacid CoA-transferase subunit B family.</text>
</comment>
<evidence type="ECO:0000313" key="8">
    <source>
        <dbReference type="Proteomes" id="UP000272213"/>
    </source>
</evidence>
<reference evidence="3" key="3">
    <citation type="submission" date="2022-02" db="EMBL/GenBank/DDBJ databases">
        <authorList>
            <person name="Christensen J.J.E."/>
            <person name="Jensen C.S."/>
            <person name="Nielsen X.C."/>
            <person name="Dargis R."/>
        </authorList>
    </citation>
    <scope>NUCLEOTIDE SEQUENCE</scope>
    <source>
        <strain evidence="3">K13014465</strain>
    </source>
</reference>
<dbReference type="EMBL" id="JAKUYZ010000005">
    <property type="protein sequence ID" value="MCY7221030.1"/>
    <property type="molecule type" value="Genomic_DNA"/>
</dbReference>
<evidence type="ECO:0000313" key="3">
    <source>
        <dbReference type="EMBL" id="MCY7221030.1"/>
    </source>
</evidence>
<dbReference type="PANTHER" id="PTHR13707:SF57">
    <property type="entry name" value="SUCCINYL-COA:3-KETOACID COENZYME A TRANSFERASE SUBUNIT B-RELATED"/>
    <property type="match status" value="1"/>
</dbReference>
<dbReference type="NCBIfam" id="TIGR02428">
    <property type="entry name" value="pcaJ_scoB_fam"/>
    <property type="match status" value="1"/>
</dbReference>
<dbReference type="PANTHER" id="PTHR13707">
    <property type="entry name" value="KETOACID-COENZYME A TRANSFERASE"/>
    <property type="match status" value="1"/>
</dbReference>
<dbReference type="InterPro" id="IPR004165">
    <property type="entry name" value="CoA_trans_fam_I"/>
</dbReference>
<evidence type="ECO:0000313" key="10">
    <source>
        <dbReference type="Proteomes" id="UP000278843"/>
    </source>
</evidence>
<evidence type="ECO:0000313" key="7">
    <source>
        <dbReference type="EMBL" id="RSJ96276.1"/>
    </source>
</evidence>
<evidence type="ECO:0000313" key="4">
    <source>
        <dbReference type="EMBL" id="RSI43132.1"/>
    </source>
</evidence>
<dbReference type="AlphaFoldDB" id="A0A0F2CHH2"/>
<dbReference type="InterPro" id="IPR012791">
    <property type="entry name" value="3-oxoacid_CoA-transf_B"/>
</dbReference>
<dbReference type="Pfam" id="PF01144">
    <property type="entry name" value="CoA_trans"/>
    <property type="match status" value="1"/>
</dbReference>
<evidence type="ECO:0000313" key="11">
    <source>
        <dbReference type="Proteomes" id="UP000282617"/>
    </source>
</evidence>
<evidence type="ECO:0000256" key="1">
    <source>
        <dbReference type="ARBA" id="ARBA00007047"/>
    </source>
</evidence>
<evidence type="ECO:0000256" key="2">
    <source>
        <dbReference type="ARBA" id="ARBA00022679"/>
    </source>
</evidence>
<dbReference type="SUPFAM" id="SSF100950">
    <property type="entry name" value="NagB/RpiA/CoA transferase-like"/>
    <property type="match status" value="1"/>
</dbReference>
<dbReference type="OrthoDB" id="9778604at2"/>
<dbReference type="Proteomes" id="UP000272213">
    <property type="component" value="Unassembled WGS sequence"/>
</dbReference>
<sequence>MKAKEIIARRVAQEFKDGDVVNLGFGIPNASADYIPEGVNVILQAENGALRFGETPTKDTYNPNLANSGGAPITLLPGAALFDLQTSFAIIRGGHVDATVLGALEVSQDGSIANWIIPGKFAPGMGGAMDLLVGAKRVIGAIQHTTADGQSKLLPECTLPLSAKGVLDLVITELAVFGFQDGKFLLKELAPGVTLEEVLEKTAGEVIVSEDLKTMSI</sequence>
<dbReference type="RefSeq" id="WP_005590348.1">
    <property type="nucleotide sequence ID" value="NZ_JAKREO010000003.1"/>
</dbReference>
<dbReference type="SMART" id="SM00882">
    <property type="entry name" value="CoA_trans"/>
    <property type="match status" value="1"/>
</dbReference>
<evidence type="ECO:0000313" key="9">
    <source>
        <dbReference type="Proteomes" id="UP000272635"/>
    </source>
</evidence>
<organism evidence="7 10">
    <name type="scientific">Streptococcus cristatus</name>
    <dbReference type="NCBI Taxonomy" id="45634"/>
    <lineage>
        <taxon>Bacteria</taxon>
        <taxon>Bacillati</taxon>
        <taxon>Bacillota</taxon>
        <taxon>Bacilli</taxon>
        <taxon>Lactobacillales</taxon>
        <taxon>Streptococcaceae</taxon>
        <taxon>Streptococcus</taxon>
    </lineage>
</organism>
<comment type="caution">
    <text evidence="7">The sequence shown here is derived from an EMBL/GenBank/DDBJ whole genome shotgun (WGS) entry which is preliminary data.</text>
</comment>
<dbReference type="Proteomes" id="UP000272635">
    <property type="component" value="Unassembled WGS sequence"/>
</dbReference>
<dbReference type="EMBL" id="RJPU01000002">
    <property type="protein sequence ID" value="RSJ96276.1"/>
    <property type="molecule type" value="Genomic_DNA"/>
</dbReference>
<name>A0A0F2CHH2_STRCR</name>
<accession>A0A0F2CHH2</accession>
<protein>
    <submittedName>
        <fullName evidence="3">3-oxoacid CoA-transferase subunit B</fullName>
    </submittedName>
    <submittedName>
        <fullName evidence="7">Acetate CoA-transferase subunit beta</fullName>
        <ecNumber evidence="7">2.8.3.8</ecNumber>
    </submittedName>
</protein>
<dbReference type="Gene3D" id="3.40.1080.10">
    <property type="entry name" value="Glutaconate Coenzyme A-transferase"/>
    <property type="match status" value="1"/>
</dbReference>
<reference evidence="8 9" key="1">
    <citation type="submission" date="2018-11" db="EMBL/GenBank/DDBJ databases">
        <title>Species Designations Belie Phenotypic and Genotypic Heterogeneity in Oral Streptococci.</title>
        <authorList>
            <person name="Velsko I."/>
        </authorList>
    </citation>
    <scope>NUCLEOTIDE SEQUENCE [LARGE SCALE GENOMIC DNA]</scope>
    <source>
        <strain evidence="5 8">BCA6</strain>
        <strain evidence="7 10">BCC13</strain>
        <strain evidence="6 9">BCC41</strain>
        <strain evidence="4 11">BCC51</strain>
    </source>
</reference>
<dbReference type="Proteomes" id="UP001208029">
    <property type="component" value="Unassembled WGS sequence"/>
</dbReference>
<reference evidence="3" key="2">
    <citation type="journal article" date="2022" name="Med Res Arch">
        <title>Genomic identification of streptococcal strains and relation to clinical characteristics. A substudy to The Partial Oral Treatment of Endocarditis (POET) Trial.</title>
        <authorList>
            <person name="Christensen J."/>
            <person name="Jensen C."/>
            <person name="Dargis R."/>
            <person name="Nielsen X."/>
            <person name="Pries- Heje M."/>
            <person name="Wiingaard C."/>
            <person name="Ihlemann N."/>
            <person name="Gill S."/>
            <person name="Bruun N."/>
            <person name="Elming H."/>
            <person name="Povlsen J."/>
            <person name="Madsen T."/>
            <person name="Jensen K."/>
            <person name="Fuursted K."/>
            <person name="Ostergaard L."/>
            <person name="Christiansen U."/>
            <person name="Rosenvinge F."/>
            <person name="Helweg-Larsen J."/>
            <person name="Fosbol E."/>
            <person name="Kober L."/>
            <person name="Torp-Pedersen C."/>
            <person name="Tonder N."/>
            <person name="Moser C."/>
            <person name="Iversen K."/>
            <person name="Bundgaard H."/>
        </authorList>
    </citation>
    <scope>NUCLEOTIDE SEQUENCE</scope>
    <source>
        <strain evidence="3">K13014465</strain>
    </source>
</reference>
<dbReference type="Proteomes" id="UP000282617">
    <property type="component" value="Unassembled WGS sequence"/>
</dbReference>
<dbReference type="GO" id="GO:0008775">
    <property type="term" value="F:acetate CoA-transferase activity"/>
    <property type="evidence" value="ECO:0007669"/>
    <property type="project" value="UniProtKB-EC"/>
</dbReference>
<evidence type="ECO:0000313" key="6">
    <source>
        <dbReference type="EMBL" id="RSJ82661.1"/>
    </source>
</evidence>
<dbReference type="EMBL" id="RJPT01000004">
    <property type="protein sequence ID" value="RSJ82661.1"/>
    <property type="molecule type" value="Genomic_DNA"/>
</dbReference>
<evidence type="ECO:0000313" key="5">
    <source>
        <dbReference type="EMBL" id="RSJ78034.1"/>
    </source>
</evidence>
<dbReference type="Proteomes" id="UP000278843">
    <property type="component" value="Unassembled WGS sequence"/>
</dbReference>
<gene>
    <name evidence="7" type="primary">atoA</name>
    <name evidence="7" type="ORF">D8790_05035</name>
    <name evidence="6" type="ORF">D8791_05000</name>
    <name evidence="5" type="ORF">D8798_02490</name>
    <name evidence="4" type="ORF">D8872_06675</name>
    <name evidence="3" type="ORF">MK546_02865</name>
</gene>
<dbReference type="EC" id="2.8.3.8" evidence="7"/>
<dbReference type="InterPro" id="IPR037171">
    <property type="entry name" value="NagB/RpiA_transferase-like"/>
</dbReference>
<dbReference type="EMBL" id="RJPM01000001">
    <property type="protein sequence ID" value="RSJ78034.1"/>
    <property type="molecule type" value="Genomic_DNA"/>
</dbReference>
<dbReference type="GeneID" id="48423355"/>